<reference evidence="1 2" key="1">
    <citation type="submission" date="2018-08" db="EMBL/GenBank/DDBJ databases">
        <title>A genome reference for cultivated species of the human gut microbiota.</title>
        <authorList>
            <person name="Zou Y."/>
            <person name="Xue W."/>
            <person name="Luo G."/>
        </authorList>
    </citation>
    <scope>NUCLEOTIDE SEQUENCE [LARGE SCALE GENOMIC DNA]</scope>
    <source>
        <strain evidence="1 2">AF14-32</strain>
    </source>
</reference>
<organism evidence="1 2">
    <name type="scientific">Bacteroides intestinalis</name>
    <dbReference type="NCBI Taxonomy" id="329854"/>
    <lineage>
        <taxon>Bacteria</taxon>
        <taxon>Pseudomonadati</taxon>
        <taxon>Bacteroidota</taxon>
        <taxon>Bacteroidia</taxon>
        <taxon>Bacteroidales</taxon>
        <taxon>Bacteroidaceae</taxon>
        <taxon>Bacteroides</taxon>
    </lineage>
</organism>
<dbReference type="Proteomes" id="UP000283850">
    <property type="component" value="Unassembled WGS sequence"/>
</dbReference>
<gene>
    <name evidence="1" type="ORF">DWW10_16515</name>
</gene>
<name>A0A412Y189_9BACE</name>
<evidence type="ECO:0000313" key="1">
    <source>
        <dbReference type="EMBL" id="RGV51264.1"/>
    </source>
</evidence>
<comment type="caution">
    <text evidence="1">The sequence shown here is derived from an EMBL/GenBank/DDBJ whole genome shotgun (WGS) entry which is preliminary data.</text>
</comment>
<protein>
    <submittedName>
        <fullName evidence="1">Uncharacterized protein</fullName>
    </submittedName>
</protein>
<dbReference type="EMBL" id="QRZF01000012">
    <property type="protein sequence ID" value="RGV51264.1"/>
    <property type="molecule type" value="Genomic_DNA"/>
</dbReference>
<accession>A0A412Y189</accession>
<sequence length="60" mass="6852">MPPQWHYFAIALAQHCHAYGTIVPIRWQEVGKVYGFGNTAGRLKLQGSKMIRQEEYTVSS</sequence>
<dbReference type="AlphaFoldDB" id="A0A412Y189"/>
<evidence type="ECO:0000313" key="2">
    <source>
        <dbReference type="Proteomes" id="UP000283850"/>
    </source>
</evidence>
<proteinExistence type="predicted"/>